<evidence type="ECO:0000313" key="2">
    <source>
        <dbReference type="EMBL" id="KAL2785891.1"/>
    </source>
</evidence>
<gene>
    <name evidence="2" type="ORF">BJX66DRAFT_313994</name>
</gene>
<name>A0ABR4FRL5_9EURO</name>
<evidence type="ECO:0000313" key="3">
    <source>
        <dbReference type="Proteomes" id="UP001610563"/>
    </source>
</evidence>
<comment type="caution">
    <text evidence="2">The sequence shown here is derived from an EMBL/GenBank/DDBJ whole genome shotgun (WGS) entry which is preliminary data.</text>
</comment>
<keyword evidence="1" id="KW-0732">Signal</keyword>
<keyword evidence="3" id="KW-1185">Reference proteome</keyword>
<protein>
    <submittedName>
        <fullName evidence="2">Uncharacterized protein</fullName>
    </submittedName>
</protein>
<feature type="signal peptide" evidence="1">
    <location>
        <begin position="1"/>
        <end position="21"/>
    </location>
</feature>
<dbReference type="EMBL" id="JBFTWV010000131">
    <property type="protein sequence ID" value="KAL2785891.1"/>
    <property type="molecule type" value="Genomic_DNA"/>
</dbReference>
<evidence type="ECO:0000256" key="1">
    <source>
        <dbReference type="SAM" id="SignalP"/>
    </source>
</evidence>
<organism evidence="2 3">
    <name type="scientific">Aspergillus keveii</name>
    <dbReference type="NCBI Taxonomy" id="714993"/>
    <lineage>
        <taxon>Eukaryota</taxon>
        <taxon>Fungi</taxon>
        <taxon>Dikarya</taxon>
        <taxon>Ascomycota</taxon>
        <taxon>Pezizomycotina</taxon>
        <taxon>Eurotiomycetes</taxon>
        <taxon>Eurotiomycetidae</taxon>
        <taxon>Eurotiales</taxon>
        <taxon>Aspergillaceae</taxon>
        <taxon>Aspergillus</taxon>
        <taxon>Aspergillus subgen. Nidulantes</taxon>
    </lineage>
</organism>
<dbReference type="Proteomes" id="UP001610563">
    <property type="component" value="Unassembled WGS sequence"/>
</dbReference>
<sequence>MQLSAKSTLLALAAFASIAVAVDVSSPCDNSNEGAYWCANDQATIAVCHLGSWHESSKCGVGCCAYHEINYLPFCYC</sequence>
<reference evidence="2 3" key="1">
    <citation type="submission" date="2024-07" db="EMBL/GenBank/DDBJ databases">
        <title>Section-level genome sequencing and comparative genomics of Aspergillus sections Usti and Cavernicolus.</title>
        <authorList>
            <consortium name="Lawrence Berkeley National Laboratory"/>
            <person name="Nybo J.L."/>
            <person name="Vesth T.C."/>
            <person name="Theobald S."/>
            <person name="Frisvad J.C."/>
            <person name="Larsen T.O."/>
            <person name="Kjaerboelling I."/>
            <person name="Rothschild-Mancinelli K."/>
            <person name="Lyhne E.K."/>
            <person name="Kogle M.E."/>
            <person name="Barry K."/>
            <person name="Clum A."/>
            <person name="Na H."/>
            <person name="Ledsgaard L."/>
            <person name="Lin J."/>
            <person name="Lipzen A."/>
            <person name="Kuo A."/>
            <person name="Riley R."/>
            <person name="Mondo S."/>
            <person name="Labutti K."/>
            <person name="Haridas S."/>
            <person name="Pangalinan J."/>
            <person name="Salamov A.A."/>
            <person name="Simmons B.A."/>
            <person name="Magnuson J.K."/>
            <person name="Chen J."/>
            <person name="Drula E."/>
            <person name="Henrissat B."/>
            <person name="Wiebenga A."/>
            <person name="Lubbers R.J."/>
            <person name="Gomes A.C."/>
            <person name="Makela M.R."/>
            <person name="Stajich J."/>
            <person name="Grigoriev I.V."/>
            <person name="Mortensen U.H."/>
            <person name="De Vries R.P."/>
            <person name="Baker S.E."/>
            <person name="Andersen M.R."/>
        </authorList>
    </citation>
    <scope>NUCLEOTIDE SEQUENCE [LARGE SCALE GENOMIC DNA]</scope>
    <source>
        <strain evidence="2 3">CBS 209.92</strain>
    </source>
</reference>
<accession>A0ABR4FRL5</accession>
<proteinExistence type="predicted"/>
<feature type="chain" id="PRO_5045556827" evidence="1">
    <location>
        <begin position="22"/>
        <end position="77"/>
    </location>
</feature>